<dbReference type="AlphaFoldDB" id="A0A553I7B6"/>
<name>A0A553I7B6_9PEZI</name>
<evidence type="ECO:0000256" key="3">
    <source>
        <dbReference type="PIRSR" id="PIRSR602401-1"/>
    </source>
</evidence>
<dbReference type="GO" id="GO:0004497">
    <property type="term" value="F:monooxygenase activity"/>
    <property type="evidence" value="ECO:0007669"/>
    <property type="project" value="InterPro"/>
</dbReference>
<dbReference type="InterPro" id="IPR001128">
    <property type="entry name" value="Cyt_P450"/>
</dbReference>
<evidence type="ECO:0000256" key="1">
    <source>
        <dbReference type="ARBA" id="ARBA00022723"/>
    </source>
</evidence>
<dbReference type="InterPro" id="IPR017972">
    <property type="entry name" value="Cyt_P450_CS"/>
</dbReference>
<evidence type="ECO:0000256" key="2">
    <source>
        <dbReference type="ARBA" id="ARBA00023004"/>
    </source>
</evidence>
<dbReference type="SUPFAM" id="SSF48264">
    <property type="entry name" value="Cytochrome P450"/>
    <property type="match status" value="1"/>
</dbReference>
<dbReference type="CDD" id="cd11051">
    <property type="entry name" value="CYP59-like"/>
    <property type="match status" value="1"/>
</dbReference>
<proteinExistence type="predicted"/>
<comment type="caution">
    <text evidence="5">The sequence shown here is derived from an EMBL/GenBank/DDBJ whole genome shotgun (WGS) entry which is preliminary data.</text>
</comment>
<dbReference type="GO" id="GO:0016705">
    <property type="term" value="F:oxidoreductase activity, acting on paired donors, with incorporation or reduction of molecular oxygen"/>
    <property type="evidence" value="ECO:0007669"/>
    <property type="project" value="InterPro"/>
</dbReference>
<keyword evidence="6" id="KW-1185">Reference proteome</keyword>
<dbReference type="PROSITE" id="PS00086">
    <property type="entry name" value="CYTOCHROME_P450"/>
    <property type="match status" value="1"/>
</dbReference>
<evidence type="ECO:0000313" key="5">
    <source>
        <dbReference type="EMBL" id="TRX96074.1"/>
    </source>
</evidence>
<dbReference type="OrthoDB" id="10029320at2759"/>
<dbReference type="PRINTS" id="PR00385">
    <property type="entry name" value="P450"/>
</dbReference>
<organism evidence="5 6">
    <name type="scientific">Xylaria flabelliformis</name>
    <dbReference type="NCBI Taxonomy" id="2512241"/>
    <lineage>
        <taxon>Eukaryota</taxon>
        <taxon>Fungi</taxon>
        <taxon>Dikarya</taxon>
        <taxon>Ascomycota</taxon>
        <taxon>Pezizomycotina</taxon>
        <taxon>Sordariomycetes</taxon>
        <taxon>Xylariomycetidae</taxon>
        <taxon>Xylariales</taxon>
        <taxon>Xylariaceae</taxon>
        <taxon>Xylaria</taxon>
    </lineage>
</organism>
<dbReference type="GO" id="GO:0005506">
    <property type="term" value="F:iron ion binding"/>
    <property type="evidence" value="ECO:0007669"/>
    <property type="project" value="InterPro"/>
</dbReference>
<dbReference type="Proteomes" id="UP000319160">
    <property type="component" value="Unassembled WGS sequence"/>
</dbReference>
<accession>A0A553I7B6</accession>
<dbReference type="InterPro" id="IPR002401">
    <property type="entry name" value="Cyt_P450_E_grp-I"/>
</dbReference>
<sequence length="863" mass="96477">MDPAKDMPAESDCTTCQFLEDSSNYWTAVLFFRARNGTFKRVPIVPNVGFEGAEGGMTVYYMQNGLADYQQTSKVTAFKPGFRMIIGDPLTHTAADANRFRQVTYTCLQDPGTRFPETKNLPTKPCPAGIMANVRFPTCWDGKNLDTANHMDHMAYPASGTFDSRGPCPESHPVPVPQLMYETVWDTRQFNNPEDWPEDGSQPFVWSFGDQTGYGSHGDYLFGWKGDALQRTMDTPCYVNCPTLTTQPVADQNKCKLSQSFKEDIDSWLPELPGNPVTLENLVTQHPNQVHRLQIAADSPMGSNGTIAIALRAVGAVAVFLVARFLYEGYVRRSRVRALKAQGIPILPHSALFGHLPVLGDWRADNPADANFYTFHTWLIKNCRKYFPDLDFPPPVVYLDIWPVENPLAVVFDPIAASNFAQTPSLPKSPLTKGFLDPLTSGLDIVTNEGQEWKTWRSRFNPGFSQRNLIAMLPELLEEVSIFVSELENSAGSRGEWGSLLRLEEKTTNLTFDIICRAALGMRLDEQRRPEPSPLKTALLDQIRVMNEGANVARAIPLGRMPWHNADARRNNRMISDFLMPQIQSKLKADSNDSQVKTILDLALKYVDKDDPNASKGQPNAEYIERLLANLKAFVFAGHDTTAATICFMIKRLQDNPECLAKLRAEHDAVLGPDSKVVETLSQSPHLLYSLPYTLGVIKETLRLHPLAATIRQAPPGFSLTGPDPSVQYPIEGFGLWLSAPGVARNPNYWKRPNEFIPERWTAPEGDELHPVNNSAWAPFSIGPRNCIGMELALIELRIVSVLVARRFDIEEAWDKWDDLQDSKATPKGKIDGERLYWSGNGIVHPKDGMPVHVRLREQSAAA</sequence>
<dbReference type="Pfam" id="PF00067">
    <property type="entry name" value="p450"/>
    <property type="match status" value="1"/>
</dbReference>
<keyword evidence="3" id="KW-0349">Heme</keyword>
<dbReference type="InterPro" id="IPR036396">
    <property type="entry name" value="Cyt_P450_sf"/>
</dbReference>
<dbReference type="InterPro" id="IPR018535">
    <property type="entry name" value="DUF1996"/>
</dbReference>
<comment type="cofactor">
    <cofactor evidence="3">
        <name>heme</name>
        <dbReference type="ChEBI" id="CHEBI:30413"/>
    </cofactor>
</comment>
<gene>
    <name evidence="5" type="ORF">FHL15_003216</name>
</gene>
<feature type="binding site" description="axial binding residue" evidence="3">
    <location>
        <position position="787"/>
    </location>
    <ligand>
        <name>heme</name>
        <dbReference type="ChEBI" id="CHEBI:30413"/>
    </ligand>
    <ligandPart>
        <name>Fe</name>
        <dbReference type="ChEBI" id="CHEBI:18248"/>
    </ligandPart>
</feature>
<dbReference type="Gene3D" id="1.10.630.10">
    <property type="entry name" value="Cytochrome P450"/>
    <property type="match status" value="1"/>
</dbReference>
<evidence type="ECO:0000313" key="6">
    <source>
        <dbReference type="Proteomes" id="UP000319160"/>
    </source>
</evidence>
<protein>
    <recommendedName>
        <fullName evidence="4">DUF1996 domain-containing protein</fullName>
    </recommendedName>
</protein>
<feature type="domain" description="DUF1996" evidence="4">
    <location>
        <begin position="9"/>
        <end position="224"/>
    </location>
</feature>
<evidence type="ECO:0000259" key="4">
    <source>
        <dbReference type="Pfam" id="PF09362"/>
    </source>
</evidence>
<reference evidence="6" key="1">
    <citation type="submission" date="2019-06" db="EMBL/GenBank/DDBJ databases">
        <title>Draft genome sequence of the griseofulvin-producing fungus Xylaria cubensis strain G536.</title>
        <authorList>
            <person name="Mead M.E."/>
            <person name="Raja H.A."/>
            <person name="Steenwyk J.L."/>
            <person name="Knowles S.L."/>
            <person name="Oberlies N.H."/>
            <person name="Rokas A."/>
        </authorList>
    </citation>
    <scope>NUCLEOTIDE SEQUENCE [LARGE SCALE GENOMIC DNA]</scope>
    <source>
        <strain evidence="6">G536</strain>
    </source>
</reference>
<keyword evidence="1 3" id="KW-0479">Metal-binding</keyword>
<dbReference type="Pfam" id="PF09362">
    <property type="entry name" value="DUF1996"/>
    <property type="match status" value="1"/>
</dbReference>
<dbReference type="PANTHER" id="PTHR43662">
    <property type="match status" value="1"/>
</dbReference>
<dbReference type="EMBL" id="VFLP01000013">
    <property type="protein sequence ID" value="TRX96074.1"/>
    <property type="molecule type" value="Genomic_DNA"/>
</dbReference>
<keyword evidence="2 3" id="KW-0408">Iron</keyword>
<dbReference type="STRING" id="2512241.A0A553I7B6"/>
<dbReference type="PRINTS" id="PR00463">
    <property type="entry name" value="EP450I"/>
</dbReference>
<dbReference type="PANTHER" id="PTHR43662:SF13">
    <property type="entry name" value="DUF1996 DOMAIN-CONTAINING PROTEIN"/>
    <property type="match status" value="1"/>
</dbReference>
<dbReference type="GO" id="GO:0020037">
    <property type="term" value="F:heme binding"/>
    <property type="evidence" value="ECO:0007669"/>
    <property type="project" value="InterPro"/>
</dbReference>